<evidence type="ECO:0000256" key="8">
    <source>
        <dbReference type="ARBA" id="ARBA00022782"/>
    </source>
</evidence>
<reference evidence="20" key="2">
    <citation type="submission" date="2025-08" db="UniProtKB">
        <authorList>
            <consortium name="Ensembl"/>
        </authorList>
    </citation>
    <scope>IDENTIFICATION</scope>
</reference>
<feature type="compositionally biased region" description="Low complexity" evidence="18">
    <location>
        <begin position="1661"/>
        <end position="1671"/>
    </location>
</feature>
<feature type="compositionally biased region" description="Low complexity" evidence="18">
    <location>
        <begin position="789"/>
        <end position="803"/>
    </location>
</feature>
<feature type="compositionally biased region" description="Polar residues" evidence="18">
    <location>
        <begin position="974"/>
        <end position="983"/>
    </location>
</feature>
<feature type="compositionally biased region" description="Basic and acidic residues" evidence="18">
    <location>
        <begin position="1312"/>
        <end position="1323"/>
    </location>
</feature>
<feature type="region of interest" description="Disordered" evidence="18">
    <location>
        <begin position="1015"/>
        <end position="1087"/>
    </location>
</feature>
<dbReference type="GO" id="GO:0007399">
    <property type="term" value="P:nervous system development"/>
    <property type="evidence" value="ECO:0000318"/>
    <property type="project" value="GO_Central"/>
</dbReference>
<evidence type="ECO:0000256" key="12">
    <source>
        <dbReference type="ARBA" id="ARBA00023212"/>
    </source>
</evidence>
<feature type="region of interest" description="Disordered" evidence="18">
    <location>
        <begin position="674"/>
        <end position="714"/>
    </location>
</feature>
<evidence type="ECO:0000256" key="18">
    <source>
        <dbReference type="SAM" id="MobiDB-lite"/>
    </source>
</evidence>
<feature type="region of interest" description="Disordered" evidence="18">
    <location>
        <begin position="463"/>
        <end position="603"/>
    </location>
</feature>
<keyword evidence="5" id="KW-0963">Cytoplasm</keyword>
<feature type="compositionally biased region" description="Low complexity" evidence="18">
    <location>
        <begin position="679"/>
        <end position="693"/>
    </location>
</feature>
<comment type="similarity">
    <text evidence="2">Belongs to the Nav/unc-53 family.</text>
</comment>
<feature type="compositionally biased region" description="Basic and acidic residues" evidence="18">
    <location>
        <begin position="933"/>
        <end position="944"/>
    </location>
</feature>
<dbReference type="Gene3D" id="3.40.50.300">
    <property type="entry name" value="P-loop containing nucleotide triphosphate hydrolases"/>
    <property type="match status" value="1"/>
</dbReference>
<dbReference type="GO" id="GO:0015630">
    <property type="term" value="C:microtubule cytoskeleton"/>
    <property type="evidence" value="ECO:0000318"/>
    <property type="project" value="GO_Central"/>
</dbReference>
<keyword evidence="21" id="KW-1185">Reference proteome</keyword>
<dbReference type="GO" id="GO:0005874">
    <property type="term" value="C:microtubule"/>
    <property type="evidence" value="ECO:0007669"/>
    <property type="project" value="UniProtKB-KW"/>
</dbReference>
<keyword evidence="9" id="KW-0524">Neurogenesis</keyword>
<protein>
    <recommendedName>
        <fullName evidence="15">Neuron navigator 1</fullName>
    </recommendedName>
    <alternativeName>
        <fullName evidence="16">Pore membrane and/or filament-interacting-like protein 3</fullName>
    </alternativeName>
</protein>
<dbReference type="InterPro" id="IPR027417">
    <property type="entry name" value="P-loop_NTPase"/>
</dbReference>
<keyword evidence="10" id="KW-0007">Acetylation</keyword>
<evidence type="ECO:0000256" key="11">
    <source>
        <dbReference type="ARBA" id="ARBA00023054"/>
    </source>
</evidence>
<sequence>MMNGTANVNAAGRSHYGSSIPVPRAASHSKIHTLVASPKLPPRQNSVGAVPSQRAPSPRSGKGVPNSSNGAPSKGSKQKLSLKKAEASESHGGTEGMELSLSQGTVSGCSSPRGLPKASSRSAASAKKAVVQATERVKDATRQTEDSSSLSVKKGPGKLSTASEPAKSSHLPGKSPSYLSLYSETMLSRSSEGPTTKRPQSCPVKDQWASEANWKGSGTSKMEDKSQVISLDTSNLNKGPALHTGPISFSSMPQHNHPIMATVAPFQYRRQGEKDRNTLPKEEHSYQVHQPSPTEGSEPNPRSMEAGLLNAFLEAGGKKMLGGGGGGAHHPTSHTSGSLGSSSSSGGSTSAPRPPARSLPQDGEEEPGLKPASAKGSGEPLKAMMQKRASGKGPTGLGAPKAAELKVFRSGGGGGGGGGVEGRGPLASNLRKQKSLTNLSFLTDSEKKMQLYEPKWSDDMARAAKGFGGGGGGARGSRGGGGGGKEPPGMMMMMSKSLSRSEHSLFPGKLGPAAKPPLAPLAPLPSNLGKPSRIPRGPYAEVKPLSKAAPEAGADEPKSDDEILSSKGKTGPQKQQQPPPPPGQQAGQGPPTGSQPGGKGSDEKAFLKVDPELVVTVLGDLEQLLFSQMLDPESQRKRTVQNVLDLRQNLEETMSSLRGSQVTHSSLEMTCYDSDEANPRSVSSLSNRSSPLSWRYGQSSPRLQAGDAPSVGGGCRSEGTPSWYMHGERAHYSHTMPMRSPSKLSHISRLELVESLDADDVDLKSGYMSDSDLMGKTMTEDDDITTGWDESSSISSGLSDASDNLSSEEFNASSSLNSLPSTPTASRRNSAIALRTDSEKRSLAESGLNWYGEPEEKAQKKMDYDSGSLKMEHSSSKWRRERSESCDEVPAKGGELKKPVNLGPPGSLKKGKNPPVAVTSPITHTAQTLKVAGKPEAKATDKNKLSVKNAGLQRSSSDAGRDRISDAKKPPSGLTRTTTSGSFGYNKKPPPATGTATVMQAGGSATLGKIQKNSSIPVKPVNGRKTSLDVSNAGEPGFMAPGARTNIQYRSLPRPAKSSSMSVTGGRSGPRPVSSNIDPSLLSTKGGISVSRLKEPSKIGTGRSTPVPVNQTDREKEKAKAKAVALDSDCVSLKSIGSPENTPKGQVGHQTPAKVAELPPTPLRSAAKSYVKAPSLANLDKVNSNSLDLPSSTELHQMHGGKLQEAHLTAVNVGSHITSCFTPSPAPVLNINSASFSQGLELMGGFSIPKETRMYPKLSGLHRSMESLQMPMSLHSAFSAGNTTGPTTSPTPPVAAEEEPSEMAWTGSPRITHLESSNRDRNTLPKKGLRYQVQSQEEAKERRHSHTIGGLQESDDQSELPSPPALSMSLVGKAPLTNIVSPTATNTPRITRSNSIPTHDSTFELYNASPMGSTLSLADRPKGMIRSGSFRDPVDDGESPAPSQEDKSLLLSNNVHGSVLSLASSASSTYSSAEERMQSEQIRKLRRELESSQEKVATLTSQLSANANLVAAFEQSLVNMTSRLRQLADTAEEKDTELLDLRETIDFLKKKNSEAQAVIQGALNGTDITPKELRIKRQNSSDSISSLNSITSHSSIGSGKDADAKKKKKKSWLRSSFNKAFSIKKGPKSASSYSDIEEIATPDSSAPSSPKLQHGSTETASPSIKSSNSSSVGIDTTELFQTNEEEEPEKKEVSELRSELWEKEMKLTDIRLEALNSAHQLDQLRETMHNMQLEVDLLKAENDRLKVTPGPSSVPSSIPSHILSSTTASSPRRSLGLQLTHPFSPSLTDTELSPMDGITAGTQKDDVTLRIVVRMPPQHIIKGDLKQQEFYLGSSKLNGKLDWKMLDDAVCQVFKDYITKMDPAFTLGLSTESVYGYSISHIKRVLDTEPPELPPCRRGVTSIVVTLKGLKEKCVDSLVFETLIPKPMMQHYISLLLKHRRLILSGPSGTGKTYLTNRLAEYLVERSGREVTDGIVNTFNMHQQSCKDLQLYLSNLANQIDRETGIDVPLVILLDDLSEPGSISELVNGALTCKYHKCPYIIGTTNQPVKMTPNHGLHLSFRMLTFSNNVEPANGFLVRYLRRKLLESDSDVNANREELLRVLDWVPKLWYHLHTFLEKHSTSDFLIGPCFFLSCPIGIEDFRTWFIDLWNNSIIPYLQEGAKDGIKVHGQKAAWEDPVEWVRDTLPWPSAQQDQSKLYHLPPPSVGPHNSVSPQEERSGKDSTPNSLESDPLMAMLLKLQEAANYIESPDRETLDPNVQSAL</sequence>
<feature type="compositionally biased region" description="Polar residues" evidence="18">
    <location>
        <begin position="1073"/>
        <end position="1083"/>
    </location>
</feature>
<dbReference type="Proteomes" id="UP000001646">
    <property type="component" value="Chromosome 4"/>
</dbReference>
<feature type="compositionally biased region" description="Low complexity" evidence="18">
    <location>
        <begin position="811"/>
        <end position="826"/>
    </location>
</feature>
<feature type="coiled-coil region" evidence="17">
    <location>
        <begin position="1475"/>
        <end position="1558"/>
    </location>
</feature>
<feature type="compositionally biased region" description="Basic and acidic residues" evidence="18">
    <location>
        <begin position="959"/>
        <end position="969"/>
    </location>
</feature>
<dbReference type="InterPro" id="IPR057568">
    <property type="entry name" value="CortBP2_NAV1-like_AAA_lid"/>
</dbReference>
<evidence type="ECO:0000256" key="5">
    <source>
        <dbReference type="ARBA" id="ARBA00022490"/>
    </source>
</evidence>
<feature type="region of interest" description="Disordered" evidence="18">
    <location>
        <begin position="2197"/>
        <end position="2232"/>
    </location>
</feature>
<evidence type="ECO:0000256" key="17">
    <source>
        <dbReference type="SAM" id="Coils"/>
    </source>
</evidence>
<keyword evidence="8" id="KW-0221">Differentiation</keyword>
<feature type="region of interest" description="Disordered" evidence="18">
    <location>
        <begin position="1577"/>
        <end position="1608"/>
    </location>
</feature>
<feature type="compositionally biased region" description="Pro residues" evidence="18">
    <location>
        <begin position="514"/>
        <end position="523"/>
    </location>
</feature>
<evidence type="ECO:0000256" key="13">
    <source>
        <dbReference type="ARBA" id="ARBA00059345"/>
    </source>
</evidence>
<feature type="region of interest" description="Disordered" evidence="18">
    <location>
        <begin position="1"/>
        <end position="434"/>
    </location>
</feature>
<dbReference type="InterPro" id="IPR039041">
    <property type="entry name" value="Nav/unc-53"/>
</dbReference>
<comment type="function">
    <text evidence="13">May be involved in neuronal migration.</text>
</comment>
<dbReference type="Pfam" id="PF23092">
    <property type="entry name" value="Ubiquitin_6"/>
    <property type="match status" value="1"/>
</dbReference>
<feature type="compositionally biased region" description="Polar residues" evidence="18">
    <location>
        <begin position="177"/>
        <end position="199"/>
    </location>
</feature>
<evidence type="ECO:0000256" key="1">
    <source>
        <dbReference type="ARBA" id="ARBA00004245"/>
    </source>
</evidence>
<evidence type="ECO:0000256" key="2">
    <source>
        <dbReference type="ARBA" id="ARBA00006255"/>
    </source>
</evidence>
<feature type="compositionally biased region" description="Low complexity" evidence="18">
    <location>
        <begin position="117"/>
        <end position="129"/>
    </location>
</feature>
<dbReference type="SMART" id="SM00382">
    <property type="entry name" value="AAA"/>
    <property type="match status" value="1"/>
</dbReference>
<feature type="compositionally biased region" description="Basic and acidic residues" evidence="18">
    <location>
        <begin position="270"/>
        <end position="286"/>
    </location>
</feature>
<evidence type="ECO:0000313" key="21">
    <source>
        <dbReference type="Proteomes" id="UP000001646"/>
    </source>
</evidence>
<evidence type="ECO:0000313" key="20">
    <source>
        <dbReference type="Ensembl" id="ENSACAP00000029968.1"/>
    </source>
</evidence>
<dbReference type="PANTHER" id="PTHR12784:SF3">
    <property type="entry name" value="NEURON NAVIGATOR 1"/>
    <property type="match status" value="1"/>
</dbReference>
<feature type="compositionally biased region" description="Low complexity" evidence="18">
    <location>
        <begin position="333"/>
        <end position="350"/>
    </location>
</feature>
<feature type="compositionally biased region" description="Gly residues" evidence="18">
    <location>
        <begin position="319"/>
        <end position="328"/>
    </location>
</feature>
<comment type="subcellular location">
    <subcellularLocation>
        <location evidence="1">Cytoplasm</location>
        <location evidence="1">Cytoskeleton</location>
    </subcellularLocation>
</comment>
<feature type="compositionally biased region" description="Basic and acidic residues" evidence="18">
    <location>
        <begin position="854"/>
        <end position="875"/>
    </location>
</feature>
<reference evidence="20" key="3">
    <citation type="submission" date="2025-09" db="UniProtKB">
        <authorList>
            <consortium name="Ensembl"/>
        </authorList>
    </citation>
    <scope>IDENTIFICATION</scope>
</reference>
<dbReference type="PANTHER" id="PTHR12784">
    <property type="entry name" value="STEERIN"/>
    <property type="match status" value="1"/>
</dbReference>
<dbReference type="GO" id="GO:0001764">
    <property type="term" value="P:neuron migration"/>
    <property type="evidence" value="ECO:0000318"/>
    <property type="project" value="GO_Central"/>
</dbReference>
<feature type="compositionally biased region" description="Polar residues" evidence="18">
    <location>
        <begin position="100"/>
        <end position="110"/>
    </location>
</feature>
<feature type="compositionally biased region" description="Polar residues" evidence="18">
    <location>
        <begin position="287"/>
        <end position="297"/>
    </location>
</feature>
<dbReference type="GO" id="GO:0043194">
    <property type="term" value="C:axon initial segment"/>
    <property type="evidence" value="ECO:0000318"/>
    <property type="project" value="GO_Central"/>
</dbReference>
<evidence type="ECO:0000256" key="3">
    <source>
        <dbReference type="ARBA" id="ARBA00022473"/>
    </source>
</evidence>
<dbReference type="SUPFAM" id="SSF52540">
    <property type="entry name" value="P-loop containing nucleoside triphosphate hydrolases"/>
    <property type="match status" value="1"/>
</dbReference>
<dbReference type="GeneTree" id="ENSGT00940000156637"/>
<evidence type="ECO:0000259" key="19">
    <source>
        <dbReference type="SMART" id="SM00382"/>
    </source>
</evidence>
<accession>A0A803T428</accession>
<evidence type="ECO:0000256" key="7">
    <source>
        <dbReference type="ARBA" id="ARBA00022701"/>
    </source>
</evidence>
<feature type="region of interest" description="Disordered" evidence="18">
    <location>
        <begin position="765"/>
        <end position="987"/>
    </location>
</feature>
<feature type="compositionally biased region" description="Low complexity" evidence="18">
    <location>
        <begin position="1580"/>
        <end position="1598"/>
    </location>
</feature>
<feature type="region of interest" description="Disordered" evidence="18">
    <location>
        <begin position="1416"/>
        <end position="1446"/>
    </location>
</feature>
<feature type="region of interest" description="Disordered" evidence="18">
    <location>
        <begin position="1747"/>
        <end position="1774"/>
    </location>
</feature>
<evidence type="ECO:0000256" key="14">
    <source>
        <dbReference type="ARBA" id="ARBA00064590"/>
    </source>
</evidence>
<evidence type="ECO:0000256" key="10">
    <source>
        <dbReference type="ARBA" id="ARBA00022990"/>
    </source>
</evidence>
<feature type="compositionally biased region" description="Low complexity" evidence="18">
    <location>
        <begin position="1749"/>
        <end position="1765"/>
    </location>
</feature>
<keyword evidence="6" id="KW-0597">Phosphoprotein</keyword>
<dbReference type="GO" id="GO:0001578">
    <property type="term" value="P:microtubule bundle formation"/>
    <property type="evidence" value="ECO:0000318"/>
    <property type="project" value="GO_Central"/>
</dbReference>
<keyword evidence="11 17" id="KW-0175">Coiled coil</keyword>
<keyword evidence="4" id="KW-0488">Methylation</keyword>
<feature type="compositionally biased region" description="Basic and acidic residues" evidence="18">
    <location>
        <begin position="135"/>
        <end position="145"/>
    </location>
</feature>
<evidence type="ECO:0000256" key="4">
    <source>
        <dbReference type="ARBA" id="ARBA00022481"/>
    </source>
</evidence>
<feature type="region of interest" description="Disordered" evidence="18">
    <location>
        <begin position="1277"/>
        <end position="1371"/>
    </location>
</feature>
<feature type="region of interest" description="Disordered" evidence="18">
    <location>
        <begin position="1640"/>
        <end position="1674"/>
    </location>
</feature>
<dbReference type="InParanoid" id="A0A803T428"/>
<dbReference type="Ensembl" id="ENSACAT00000050873.1">
    <property type="protein sequence ID" value="ENSACAP00000029968.1"/>
    <property type="gene ID" value="ENSACAG00000003925.3"/>
</dbReference>
<organism evidence="20 21">
    <name type="scientific">Anolis carolinensis</name>
    <name type="common">Green anole</name>
    <name type="synonym">American chameleon</name>
    <dbReference type="NCBI Taxonomy" id="28377"/>
    <lineage>
        <taxon>Eukaryota</taxon>
        <taxon>Metazoa</taxon>
        <taxon>Chordata</taxon>
        <taxon>Craniata</taxon>
        <taxon>Vertebrata</taxon>
        <taxon>Euteleostomi</taxon>
        <taxon>Lepidosauria</taxon>
        <taxon>Squamata</taxon>
        <taxon>Bifurcata</taxon>
        <taxon>Unidentata</taxon>
        <taxon>Episquamata</taxon>
        <taxon>Toxicofera</taxon>
        <taxon>Iguania</taxon>
        <taxon>Dactyloidae</taxon>
        <taxon>Anolis</taxon>
    </lineage>
</organism>
<evidence type="ECO:0000256" key="9">
    <source>
        <dbReference type="ARBA" id="ARBA00022902"/>
    </source>
</evidence>
<feature type="domain" description="AAA+ ATPase" evidence="19">
    <location>
        <begin position="1938"/>
        <end position="2076"/>
    </location>
</feature>
<evidence type="ECO:0000256" key="6">
    <source>
        <dbReference type="ARBA" id="ARBA00022553"/>
    </source>
</evidence>
<feature type="compositionally biased region" description="Gly residues" evidence="18">
    <location>
        <begin position="410"/>
        <end position="422"/>
    </location>
</feature>
<feature type="compositionally biased region" description="Low complexity" evidence="18">
    <location>
        <begin position="565"/>
        <end position="576"/>
    </location>
</feature>
<name>A0A803T428_ANOCA</name>
<dbReference type="InterPro" id="IPR003593">
    <property type="entry name" value="AAA+_ATPase"/>
</dbReference>
<keyword evidence="12" id="KW-0206">Cytoskeleton</keyword>
<dbReference type="InterPro" id="IPR057126">
    <property type="entry name" value="NAV1-like_ubiquitin-like"/>
</dbReference>
<feature type="compositionally biased region" description="Polar residues" evidence="18">
    <location>
        <begin position="227"/>
        <end position="237"/>
    </location>
</feature>
<dbReference type="Pfam" id="PF25408">
    <property type="entry name" value="AAA_lid_NAV1"/>
    <property type="match status" value="1"/>
</dbReference>
<feature type="compositionally biased region" description="Gly residues" evidence="18">
    <location>
        <begin position="466"/>
        <end position="486"/>
    </location>
</feature>
<keyword evidence="3" id="KW-0217">Developmental protein</keyword>
<feature type="compositionally biased region" description="Polar residues" evidence="18">
    <location>
        <begin position="1642"/>
        <end position="1660"/>
    </location>
</feature>
<comment type="subunit">
    <text evidence="14">Interacts with tubulin.</text>
</comment>
<feature type="compositionally biased region" description="Low complexity" evidence="18">
    <location>
        <begin position="487"/>
        <end position="497"/>
    </location>
</feature>
<proteinExistence type="inferred from homology"/>
<evidence type="ECO:0000256" key="16">
    <source>
        <dbReference type="ARBA" id="ARBA00080430"/>
    </source>
</evidence>
<evidence type="ECO:0000256" key="15">
    <source>
        <dbReference type="ARBA" id="ARBA00067341"/>
    </source>
</evidence>
<reference evidence="20 21" key="1">
    <citation type="submission" date="2009-12" db="EMBL/GenBank/DDBJ databases">
        <title>The Genome Sequence of Anolis carolinensis (Green Anole Lizard).</title>
        <authorList>
            <consortium name="The Genome Sequencing Platform"/>
            <person name="Di Palma F."/>
            <person name="Alfoldi J."/>
            <person name="Heiman D."/>
            <person name="Young S."/>
            <person name="Grabherr M."/>
            <person name="Johnson J."/>
            <person name="Lander E.S."/>
            <person name="Lindblad-Toh K."/>
        </authorList>
    </citation>
    <scope>NUCLEOTIDE SEQUENCE [LARGE SCALE GENOMIC DNA]</scope>
    <source>
        <strain evidence="20 21">JBL SC #1</strain>
    </source>
</reference>
<feature type="compositionally biased region" description="Low complexity" evidence="18">
    <location>
        <begin position="584"/>
        <end position="594"/>
    </location>
</feature>
<dbReference type="Bgee" id="ENSACAG00000003925">
    <property type="expression patterns" value="Expressed in embryonic post-anal tail and 13 other cell types or tissues"/>
</dbReference>
<keyword evidence="7" id="KW-0493">Microtubule</keyword>
<dbReference type="FunFam" id="3.40.50.300:FF:000409">
    <property type="entry name" value="Neuron navigator 1"/>
    <property type="match status" value="1"/>
</dbReference>